<evidence type="ECO:0000313" key="5">
    <source>
        <dbReference type="Proteomes" id="UP000310158"/>
    </source>
</evidence>
<feature type="compositionally biased region" description="Low complexity" evidence="2">
    <location>
        <begin position="11"/>
        <end position="22"/>
    </location>
</feature>
<dbReference type="Gene3D" id="3.20.20.100">
    <property type="entry name" value="NADP-dependent oxidoreductase domain"/>
    <property type="match status" value="1"/>
</dbReference>
<dbReference type="PANTHER" id="PTHR11732">
    <property type="entry name" value="ALDO/KETO REDUCTASE"/>
    <property type="match status" value="1"/>
</dbReference>
<dbReference type="InterPro" id="IPR020471">
    <property type="entry name" value="AKR"/>
</dbReference>
<sequence length="383" mass="41820">MVGSVGCSRNPGGPVTGPSGTSSRDKAITTTSMTVPKLDARAFIPVSVIAFLIAPTFATRTPRKQAHRDMSVPTFTFNNGVEVPAIAYGTWQSPPEQLPRAVEYAIKEAGYRHIDCAWGYRNEKAVGEGIKASGIPRSEIFITSKLWGTWHQRVEQCLDETLADLGTNYLDLYLMHWPIPLNPNGNHFMIPTRPDGSRDIDESWDIVDTWKQMEALLKKGKVRAIGVSNMSQKKLESFLPKVEVVPAANQLELHVYNPDHALVSYLKSEGILVQAYSPLGSSGSPLISNGTVVKIAEKYDGLTPADVLLGWLLSKDLEVITRSLSPERMTSNIKGSVAASKALTQEDIEILDGIAAAGKQKRLVTPPWGVDLGFDNWPVKATA</sequence>
<dbReference type="PROSITE" id="PS00798">
    <property type="entry name" value="ALDOKETO_REDUCTASE_1"/>
    <property type="match status" value="1"/>
</dbReference>
<reference evidence="4 5" key="1">
    <citation type="submission" date="2019-02" db="EMBL/GenBank/DDBJ databases">
        <title>Genome sequencing of the rare red list fungi Bondarzewia mesenterica.</title>
        <authorList>
            <person name="Buettner E."/>
            <person name="Kellner H."/>
        </authorList>
    </citation>
    <scope>NUCLEOTIDE SEQUENCE [LARGE SCALE GENOMIC DNA]</scope>
    <source>
        <strain evidence="4 5">DSM 108281</strain>
    </source>
</reference>
<dbReference type="FunFam" id="3.20.20.100:FF:000002">
    <property type="entry name" value="2,5-diketo-D-gluconic acid reductase A"/>
    <property type="match status" value="1"/>
</dbReference>
<keyword evidence="5" id="KW-1185">Reference proteome</keyword>
<gene>
    <name evidence="4" type="ORF">EW146_g3659</name>
</gene>
<dbReference type="AlphaFoldDB" id="A0A4S4LYD6"/>
<evidence type="ECO:0000256" key="1">
    <source>
        <dbReference type="ARBA" id="ARBA00023002"/>
    </source>
</evidence>
<dbReference type="OrthoDB" id="416253at2759"/>
<accession>A0A4S4LYD6</accession>
<dbReference type="GO" id="GO:0016616">
    <property type="term" value="F:oxidoreductase activity, acting on the CH-OH group of donors, NAD or NADP as acceptor"/>
    <property type="evidence" value="ECO:0007669"/>
    <property type="project" value="UniProtKB-ARBA"/>
</dbReference>
<dbReference type="PRINTS" id="PR00069">
    <property type="entry name" value="ALDKETRDTASE"/>
</dbReference>
<evidence type="ECO:0000256" key="2">
    <source>
        <dbReference type="SAM" id="MobiDB-lite"/>
    </source>
</evidence>
<comment type="caution">
    <text evidence="4">The sequence shown here is derived from an EMBL/GenBank/DDBJ whole genome shotgun (WGS) entry which is preliminary data.</text>
</comment>
<protein>
    <recommendedName>
        <fullName evidence="3">NADP-dependent oxidoreductase domain-containing protein</fullName>
    </recommendedName>
</protein>
<evidence type="ECO:0000259" key="3">
    <source>
        <dbReference type="Pfam" id="PF00248"/>
    </source>
</evidence>
<feature type="domain" description="NADP-dependent oxidoreductase" evidence="3">
    <location>
        <begin position="86"/>
        <end position="354"/>
    </location>
</feature>
<dbReference type="InterPro" id="IPR018170">
    <property type="entry name" value="Aldo/ket_reductase_CS"/>
</dbReference>
<keyword evidence="1" id="KW-0560">Oxidoreductase</keyword>
<name>A0A4S4LYD6_9AGAM</name>
<dbReference type="InterPro" id="IPR023210">
    <property type="entry name" value="NADP_OxRdtase_dom"/>
</dbReference>
<organism evidence="4 5">
    <name type="scientific">Bondarzewia mesenterica</name>
    <dbReference type="NCBI Taxonomy" id="1095465"/>
    <lineage>
        <taxon>Eukaryota</taxon>
        <taxon>Fungi</taxon>
        <taxon>Dikarya</taxon>
        <taxon>Basidiomycota</taxon>
        <taxon>Agaricomycotina</taxon>
        <taxon>Agaricomycetes</taxon>
        <taxon>Russulales</taxon>
        <taxon>Bondarzewiaceae</taxon>
        <taxon>Bondarzewia</taxon>
    </lineage>
</organism>
<dbReference type="EMBL" id="SGPL01000126">
    <property type="protein sequence ID" value="THH17087.1"/>
    <property type="molecule type" value="Genomic_DNA"/>
</dbReference>
<dbReference type="InterPro" id="IPR036812">
    <property type="entry name" value="NAD(P)_OxRdtase_dom_sf"/>
</dbReference>
<proteinExistence type="predicted"/>
<evidence type="ECO:0000313" key="4">
    <source>
        <dbReference type="EMBL" id="THH17087.1"/>
    </source>
</evidence>
<feature type="region of interest" description="Disordered" evidence="2">
    <location>
        <begin position="1"/>
        <end position="26"/>
    </location>
</feature>
<dbReference type="Proteomes" id="UP000310158">
    <property type="component" value="Unassembled WGS sequence"/>
</dbReference>
<dbReference type="Pfam" id="PF00248">
    <property type="entry name" value="Aldo_ket_red"/>
    <property type="match status" value="1"/>
</dbReference>
<dbReference type="SUPFAM" id="SSF51430">
    <property type="entry name" value="NAD(P)-linked oxidoreductase"/>
    <property type="match status" value="1"/>
</dbReference>